<dbReference type="PANTHER" id="PTHR30627">
    <property type="entry name" value="PEPTIDOGLYCAN D,D-TRANSPEPTIDASE"/>
    <property type="match status" value="1"/>
</dbReference>
<dbReference type="InterPro" id="IPR036138">
    <property type="entry name" value="PBP_dimer_sf"/>
</dbReference>
<evidence type="ECO:0000256" key="2">
    <source>
        <dbReference type="ARBA" id="ARBA00007171"/>
    </source>
</evidence>
<evidence type="ECO:0000256" key="4">
    <source>
        <dbReference type="SAM" id="MobiDB-lite"/>
    </source>
</evidence>
<accession>A0A7Z2VH83</accession>
<feature type="domain" description="Penicillin-binding protein dimerisation" evidence="7">
    <location>
        <begin position="190"/>
        <end position="352"/>
    </location>
</feature>
<evidence type="ECO:0000259" key="6">
    <source>
        <dbReference type="Pfam" id="PF00905"/>
    </source>
</evidence>
<feature type="compositionally biased region" description="Low complexity" evidence="4">
    <location>
        <begin position="111"/>
        <end position="126"/>
    </location>
</feature>
<dbReference type="PANTHER" id="PTHR30627:SF25">
    <property type="entry name" value="PENICILLIN-BINDING PROTEIN 3"/>
    <property type="match status" value="1"/>
</dbReference>
<evidence type="ECO:0000256" key="3">
    <source>
        <dbReference type="ARBA" id="ARBA00023136"/>
    </source>
</evidence>
<evidence type="ECO:0000259" key="7">
    <source>
        <dbReference type="Pfam" id="PF03717"/>
    </source>
</evidence>
<feature type="chain" id="PRO_5038823245" evidence="5">
    <location>
        <begin position="24"/>
        <end position="706"/>
    </location>
</feature>
<dbReference type="InterPro" id="IPR012338">
    <property type="entry name" value="Beta-lactam/transpept-like"/>
</dbReference>
<dbReference type="Gene3D" id="3.90.1310.10">
    <property type="entry name" value="Penicillin-binding protein 2a (Domain 2)"/>
    <property type="match status" value="1"/>
</dbReference>
<keyword evidence="3" id="KW-0472">Membrane</keyword>
<evidence type="ECO:0000313" key="9">
    <source>
        <dbReference type="EMBL" id="QJD83042.1"/>
    </source>
</evidence>
<feature type="region of interest" description="Disordered" evidence="4">
    <location>
        <begin position="26"/>
        <end position="46"/>
    </location>
</feature>
<dbReference type="GO" id="GO:0046677">
    <property type="term" value="P:response to antibiotic"/>
    <property type="evidence" value="ECO:0007669"/>
    <property type="project" value="InterPro"/>
</dbReference>
<dbReference type="EMBL" id="CP051680">
    <property type="protein sequence ID" value="QJD83042.1"/>
    <property type="molecule type" value="Genomic_DNA"/>
</dbReference>
<dbReference type="SUPFAM" id="SSF56601">
    <property type="entry name" value="beta-lactamase/transpeptidase-like"/>
    <property type="match status" value="1"/>
</dbReference>
<dbReference type="InterPro" id="IPR032710">
    <property type="entry name" value="NTF2-like_dom_sf"/>
</dbReference>
<keyword evidence="5" id="KW-0732">Signal</keyword>
<dbReference type="InterPro" id="IPR007887">
    <property type="entry name" value="MecA_N"/>
</dbReference>
<dbReference type="Gene3D" id="3.10.450.100">
    <property type="entry name" value="NTF2-like, domain 1"/>
    <property type="match status" value="1"/>
</dbReference>
<gene>
    <name evidence="9" type="ORF">HH215_07560</name>
</gene>
<feature type="domain" description="Penicillin-binding protein transpeptidase" evidence="6">
    <location>
        <begin position="389"/>
        <end position="700"/>
    </location>
</feature>
<dbReference type="GO" id="GO:0008658">
    <property type="term" value="F:penicillin binding"/>
    <property type="evidence" value="ECO:0007669"/>
    <property type="project" value="InterPro"/>
</dbReference>
<dbReference type="Proteomes" id="UP000502248">
    <property type="component" value="Chromosome"/>
</dbReference>
<dbReference type="GO" id="GO:0071555">
    <property type="term" value="P:cell wall organization"/>
    <property type="evidence" value="ECO:0007669"/>
    <property type="project" value="TreeGrafter"/>
</dbReference>
<reference evidence="9 10" key="1">
    <citation type="submission" date="2020-04" db="EMBL/GenBank/DDBJ databases">
        <title>Genome sequencing of novel species.</title>
        <authorList>
            <person name="Heo J."/>
            <person name="Kim S.-J."/>
            <person name="Kim J.-S."/>
            <person name="Hong S.-B."/>
            <person name="Kwon S.-W."/>
        </authorList>
    </citation>
    <scope>NUCLEOTIDE SEQUENCE [LARGE SCALE GENOMIC DNA]</scope>
    <source>
        <strain evidence="9 10">MFER-1</strain>
    </source>
</reference>
<proteinExistence type="inferred from homology"/>
<evidence type="ECO:0000313" key="10">
    <source>
        <dbReference type="Proteomes" id="UP000502248"/>
    </source>
</evidence>
<dbReference type="GO" id="GO:0005886">
    <property type="term" value="C:plasma membrane"/>
    <property type="evidence" value="ECO:0007669"/>
    <property type="project" value="TreeGrafter"/>
</dbReference>
<evidence type="ECO:0000259" key="8">
    <source>
        <dbReference type="Pfam" id="PF05223"/>
    </source>
</evidence>
<keyword evidence="10" id="KW-1185">Reference proteome</keyword>
<dbReference type="KEGG" id="cheb:HH215_07560"/>
<dbReference type="Pfam" id="PF05223">
    <property type="entry name" value="MecA_N"/>
    <property type="match status" value="1"/>
</dbReference>
<sequence length="706" mass="76809">MKLRKGALACGLIVLVLFGCSNSADESTAVPKPNQNPTPIPSIVPSDRSESYLSEWQQLDFAGMYALLTPQSKDGMTEQQFAERYEKIYAGIEAKNIVITEIPREPRESQDAQNSQNAQSSQGAVNSEEKVRKFKYNVRMDTIAGPVEFQHQGTIRKMLESDEEKWLVQWEPSLIFPDMEEGDKVRVQTVDAPRGEIMDKFGNGLAVNGNVLQLGIVPGKLGETAEDVKASIANKLGIGINEINRKLGATWVKPDLFVPIALVSEDEIGDLPDLPGVVIQEKKLRVYPLGEAAAHLTGYVGEINAEQLEKRKAQGYEVGDSIGKAGLEQVLEDRLRGKDGILITITDDRGVRKSVLAESAAVPGTSFQLTIDSELQKKIYNEVKEDASSVAAVQPTTGEILALLSSPSYDPNAFVRGLSSGQYETWNNDPRHPFLNRFSKGYAPGSAFKIVTAAIGMDTKTLDSNEEKSIAGLTWAKDGSWGNYYVKRVHAVDPVDLTKALVYSDNIYFAQAALQVGKKKFVEEAAKFGIGEEIPIAYPLSKSQMANGDIRSDIQLADSGYGQGQVTMTSLHVALAFSAIVNEGNIAYPRLTIDDQANLPSIWKEQAMSQDTAAILKDDLVKAVSSPEGVGHGAYIQGASIAGKTGTAELKTSKGDDGQENGWFVGFNADDPRLLVAVMIEEVKGRGGSKYVTPKVKRIFQQTLKE</sequence>
<organism evidence="9 10">
    <name type="scientific">Cohnella herbarum</name>
    <dbReference type="NCBI Taxonomy" id="2728023"/>
    <lineage>
        <taxon>Bacteria</taxon>
        <taxon>Bacillati</taxon>
        <taxon>Bacillota</taxon>
        <taxon>Bacilli</taxon>
        <taxon>Bacillales</taxon>
        <taxon>Paenibacillaceae</taxon>
        <taxon>Cohnella</taxon>
    </lineage>
</organism>
<dbReference type="InterPro" id="IPR001460">
    <property type="entry name" value="PCN-bd_Tpept"/>
</dbReference>
<evidence type="ECO:0000256" key="1">
    <source>
        <dbReference type="ARBA" id="ARBA00004370"/>
    </source>
</evidence>
<dbReference type="SUPFAM" id="SSF56519">
    <property type="entry name" value="Penicillin binding protein dimerisation domain"/>
    <property type="match status" value="1"/>
</dbReference>
<protein>
    <submittedName>
        <fullName evidence="9">Penicillin-binding transpeptidase domain-containing protein</fullName>
    </submittedName>
</protein>
<feature type="region of interest" description="Disordered" evidence="4">
    <location>
        <begin position="106"/>
        <end position="128"/>
    </location>
</feature>
<dbReference type="InterPro" id="IPR050515">
    <property type="entry name" value="Beta-lactam/transpept"/>
</dbReference>
<dbReference type="AlphaFoldDB" id="A0A7Z2VH83"/>
<dbReference type="GO" id="GO:0071972">
    <property type="term" value="F:peptidoglycan L,D-transpeptidase activity"/>
    <property type="evidence" value="ECO:0007669"/>
    <property type="project" value="TreeGrafter"/>
</dbReference>
<dbReference type="SUPFAM" id="SSF54427">
    <property type="entry name" value="NTF2-like"/>
    <property type="match status" value="1"/>
</dbReference>
<dbReference type="Pfam" id="PF03717">
    <property type="entry name" value="PBP_dimer"/>
    <property type="match status" value="1"/>
</dbReference>
<feature type="signal peptide" evidence="5">
    <location>
        <begin position="1"/>
        <end position="23"/>
    </location>
</feature>
<name>A0A7Z2VH83_9BACL</name>
<comment type="subcellular location">
    <subcellularLocation>
        <location evidence="1">Membrane</location>
    </subcellularLocation>
</comment>
<dbReference type="Gene3D" id="3.40.710.10">
    <property type="entry name" value="DD-peptidase/beta-lactamase superfamily"/>
    <property type="match status" value="1"/>
</dbReference>
<dbReference type="RefSeq" id="WP_169279339.1">
    <property type="nucleotide sequence ID" value="NZ_CP051680.1"/>
</dbReference>
<dbReference type="PROSITE" id="PS51257">
    <property type="entry name" value="PROKAR_LIPOPROTEIN"/>
    <property type="match status" value="1"/>
</dbReference>
<dbReference type="Gene3D" id="3.30.1390.30">
    <property type="entry name" value="Penicillin-binding protein 2a, domain 3"/>
    <property type="match status" value="1"/>
</dbReference>
<dbReference type="Pfam" id="PF00905">
    <property type="entry name" value="Transpeptidase"/>
    <property type="match status" value="1"/>
</dbReference>
<dbReference type="InterPro" id="IPR005311">
    <property type="entry name" value="PBP_dimer"/>
</dbReference>
<evidence type="ECO:0000256" key="5">
    <source>
        <dbReference type="SAM" id="SignalP"/>
    </source>
</evidence>
<feature type="domain" description="NTF2-like N-terminal transpeptidase" evidence="8">
    <location>
        <begin position="45"/>
        <end position="183"/>
    </location>
</feature>
<comment type="similarity">
    <text evidence="2">Belongs to the transpeptidase family.</text>
</comment>